<protein>
    <submittedName>
        <fullName evidence="1">Uncharacterized protein</fullName>
    </submittedName>
</protein>
<name>A0ABD3XMZ6_SINWO</name>
<accession>A0ABD3XMZ6</accession>
<dbReference type="Proteomes" id="UP001634394">
    <property type="component" value="Unassembled WGS sequence"/>
</dbReference>
<organism evidence="1 2">
    <name type="scientific">Sinanodonta woodiana</name>
    <name type="common">Chinese pond mussel</name>
    <name type="synonym">Anodonta woodiana</name>
    <dbReference type="NCBI Taxonomy" id="1069815"/>
    <lineage>
        <taxon>Eukaryota</taxon>
        <taxon>Metazoa</taxon>
        <taxon>Spiralia</taxon>
        <taxon>Lophotrochozoa</taxon>
        <taxon>Mollusca</taxon>
        <taxon>Bivalvia</taxon>
        <taxon>Autobranchia</taxon>
        <taxon>Heteroconchia</taxon>
        <taxon>Palaeoheterodonta</taxon>
        <taxon>Unionida</taxon>
        <taxon>Unionoidea</taxon>
        <taxon>Unionidae</taxon>
        <taxon>Unioninae</taxon>
        <taxon>Sinanodonta</taxon>
    </lineage>
</organism>
<dbReference type="AlphaFoldDB" id="A0ABD3XMZ6"/>
<sequence>TFILGDIYIAPDGEDEGWLYQHSLRHEHAYQQLDDKMKVFAVTGWDDSKKTLQ</sequence>
<gene>
    <name evidence="1" type="ORF">ACJMK2_026333</name>
</gene>
<evidence type="ECO:0000313" key="1">
    <source>
        <dbReference type="EMBL" id="KAL3886333.1"/>
    </source>
</evidence>
<reference evidence="1 2" key="1">
    <citation type="submission" date="2024-11" db="EMBL/GenBank/DDBJ databases">
        <title>Chromosome-level genome assembly of the freshwater bivalve Anodonta woodiana.</title>
        <authorList>
            <person name="Chen X."/>
        </authorList>
    </citation>
    <scope>NUCLEOTIDE SEQUENCE [LARGE SCALE GENOMIC DNA]</scope>
    <source>
        <strain evidence="1">MN2024</strain>
        <tissue evidence="1">Gills</tissue>
    </source>
</reference>
<keyword evidence="2" id="KW-1185">Reference proteome</keyword>
<comment type="caution">
    <text evidence="1">The sequence shown here is derived from an EMBL/GenBank/DDBJ whole genome shotgun (WGS) entry which is preliminary data.</text>
</comment>
<feature type="non-terminal residue" evidence="1">
    <location>
        <position position="1"/>
    </location>
</feature>
<dbReference type="EMBL" id="JBJQND010000002">
    <property type="protein sequence ID" value="KAL3886333.1"/>
    <property type="molecule type" value="Genomic_DNA"/>
</dbReference>
<feature type="non-terminal residue" evidence="1">
    <location>
        <position position="53"/>
    </location>
</feature>
<evidence type="ECO:0000313" key="2">
    <source>
        <dbReference type="Proteomes" id="UP001634394"/>
    </source>
</evidence>
<proteinExistence type="predicted"/>